<comment type="caution">
    <text evidence="1">The sequence shown here is derived from an EMBL/GenBank/DDBJ whole genome shotgun (WGS) entry which is preliminary data.</text>
</comment>
<sequence length="305" mass="34834">MTDDTMPLLFTQSPRAPWREILRYRWSAQHDRALVLEDVEGTYQVLWAGAPRQERGPNTGIPTDAVEAGPGSSRLRHAYQAAFHVDIAYHRNDRALRIPHQYGPPEPVSLRVSWWVHDPAQVVGTQTTHGWNAVRRDLDLRLRDLEKTYAVDSQAVKADELTHHLGAVRRMDHCGISYEVTGTSSREADDELLLSGPDAGSFPYTWTATRREEYDFCLQAVRNGPVSLAALWLLRQPDQVRAVLDWSVSNRNLIREEVGWEDQVVGLLSCLSVEERQELSELLRDRLLALGRRVPYDQDAVQWPR</sequence>
<evidence type="ECO:0008006" key="3">
    <source>
        <dbReference type="Google" id="ProtNLM"/>
    </source>
</evidence>
<evidence type="ECO:0000313" key="1">
    <source>
        <dbReference type="EMBL" id="MBO8197764.1"/>
    </source>
</evidence>
<gene>
    <name evidence="1" type="ORF">JW613_05535</name>
</gene>
<dbReference type="GeneID" id="96258061"/>
<evidence type="ECO:0000313" key="2">
    <source>
        <dbReference type="Proteomes" id="UP000721954"/>
    </source>
</evidence>
<reference evidence="1 2" key="1">
    <citation type="submission" date="2021-02" db="EMBL/GenBank/DDBJ databases">
        <title>Streptomyces spirodelae sp. nov., isolated from duckweed.</title>
        <authorList>
            <person name="Saimee Y."/>
            <person name="Duangmal K."/>
        </authorList>
    </citation>
    <scope>NUCLEOTIDE SEQUENCE [LARGE SCALE GENOMIC DNA]</scope>
    <source>
        <strain evidence="1 2">DSM 42105</strain>
    </source>
</reference>
<organism evidence="1 2">
    <name type="scientific">Streptomyces smyrnaeus</name>
    <dbReference type="NCBI Taxonomy" id="1387713"/>
    <lineage>
        <taxon>Bacteria</taxon>
        <taxon>Bacillati</taxon>
        <taxon>Actinomycetota</taxon>
        <taxon>Actinomycetes</taxon>
        <taxon>Kitasatosporales</taxon>
        <taxon>Streptomycetaceae</taxon>
        <taxon>Streptomyces</taxon>
    </lineage>
</organism>
<proteinExistence type="predicted"/>
<protein>
    <recommendedName>
        <fullName evidence="3">PE-PGRS family protein</fullName>
    </recommendedName>
</protein>
<name>A0ABS3XQS2_9ACTN</name>
<accession>A0ABS3XQS2</accession>
<dbReference type="Proteomes" id="UP000721954">
    <property type="component" value="Unassembled WGS sequence"/>
</dbReference>
<dbReference type="RefSeq" id="WP_209209545.1">
    <property type="nucleotide sequence ID" value="NZ_JAFFZM010000002.1"/>
</dbReference>
<keyword evidence="2" id="KW-1185">Reference proteome</keyword>
<dbReference type="EMBL" id="JAFFZM010000002">
    <property type="protein sequence ID" value="MBO8197764.1"/>
    <property type="molecule type" value="Genomic_DNA"/>
</dbReference>